<feature type="transmembrane region" description="Helical" evidence="1">
    <location>
        <begin position="18"/>
        <end position="36"/>
    </location>
</feature>
<proteinExistence type="predicted"/>
<keyword evidence="1" id="KW-1133">Transmembrane helix</keyword>
<reference evidence="2 3" key="1">
    <citation type="submission" date="2018-01" db="EMBL/GenBank/DDBJ databases">
        <title>Whole genome sequencing of Histamine producing bacteria.</title>
        <authorList>
            <person name="Butler K."/>
        </authorList>
    </citation>
    <scope>NUCLEOTIDE SEQUENCE [LARGE SCALE GENOMIC DNA]</scope>
    <source>
        <strain evidence="2 3">DSM 100436</strain>
    </source>
</reference>
<gene>
    <name evidence="2" type="ORF">C9I98_19150</name>
</gene>
<organism evidence="2 3">
    <name type="scientific">Photobacterium sanctipauli</name>
    <dbReference type="NCBI Taxonomy" id="1342794"/>
    <lineage>
        <taxon>Bacteria</taxon>
        <taxon>Pseudomonadati</taxon>
        <taxon>Pseudomonadota</taxon>
        <taxon>Gammaproteobacteria</taxon>
        <taxon>Vibrionales</taxon>
        <taxon>Vibrionaceae</taxon>
        <taxon>Photobacterium</taxon>
    </lineage>
</organism>
<evidence type="ECO:0000313" key="3">
    <source>
        <dbReference type="Proteomes" id="UP000241771"/>
    </source>
</evidence>
<accession>A0A2T3NNZ4</accession>
<dbReference type="InterPro" id="IPR046160">
    <property type="entry name" value="DUF6162"/>
</dbReference>
<dbReference type="Pfam" id="PF19659">
    <property type="entry name" value="DUF6162"/>
    <property type="match status" value="1"/>
</dbReference>
<dbReference type="RefSeq" id="WP_107272354.1">
    <property type="nucleotide sequence ID" value="NZ_PYMA01000014.1"/>
</dbReference>
<keyword evidence="1" id="KW-0812">Transmembrane</keyword>
<protein>
    <submittedName>
        <fullName evidence="2">Uncharacterized protein</fullName>
    </submittedName>
</protein>
<sequence>MAFTQKVRSDNGSQEGRYLLLGIALLLIGGVIALPFNQRPVNHVELSDYQIRVDQLNPEKQMLLSQLKLAHEEVIDLYEETDGEFWPDVPELESLFLAPFVKDLNWQSKGELAWRSLDNGFYLGTSPLSSQQFAAVLLDSRAENEAQIWLHTLAQTTADDDLPQQGWQQVVFVKSPRQVHLH</sequence>
<dbReference type="Proteomes" id="UP000241771">
    <property type="component" value="Unassembled WGS sequence"/>
</dbReference>
<dbReference type="EMBL" id="PYMA01000014">
    <property type="protein sequence ID" value="PSW17635.1"/>
    <property type="molecule type" value="Genomic_DNA"/>
</dbReference>
<dbReference type="AlphaFoldDB" id="A0A2T3NNZ4"/>
<evidence type="ECO:0000313" key="2">
    <source>
        <dbReference type="EMBL" id="PSW17635.1"/>
    </source>
</evidence>
<comment type="caution">
    <text evidence="2">The sequence shown here is derived from an EMBL/GenBank/DDBJ whole genome shotgun (WGS) entry which is preliminary data.</text>
</comment>
<evidence type="ECO:0000256" key="1">
    <source>
        <dbReference type="SAM" id="Phobius"/>
    </source>
</evidence>
<keyword evidence="1" id="KW-0472">Membrane</keyword>
<name>A0A2T3NNZ4_9GAMM</name>
<keyword evidence="3" id="KW-1185">Reference proteome</keyword>